<keyword evidence="1" id="KW-0812">Transmembrane</keyword>
<evidence type="ECO:0000313" key="4">
    <source>
        <dbReference type="Proteomes" id="UP001302477"/>
    </source>
</evidence>
<keyword evidence="1" id="KW-0472">Membrane</keyword>
<sequence length="242" mass="27260">MADIVVPASMKAAEMAQRQREQYLAYTHRLSIALPSAQLEKHYNQILDWCSAAERFRCTMLQSQLETDNYVSARLELRIVPEGVAELLELVSGSGEVTSKATSVEDLGDAIVDNQKRLELLKNYRDRLEVLSGKPNNDVDALIKLAGEMAKVQSDLELASGQRQKLLQRVEMDLVTIYFHAHSQRSFLSPIKTAFKEFGSKLSRGVADAVTAVAYLLPWSLLLLITLFIIRAIWRRVRRAGK</sequence>
<dbReference type="Pfam" id="PF14257">
    <property type="entry name" value="DUF4349"/>
    <property type="match status" value="1"/>
</dbReference>
<evidence type="ECO:0000259" key="2">
    <source>
        <dbReference type="Pfam" id="PF14257"/>
    </source>
</evidence>
<keyword evidence="1" id="KW-1133">Transmembrane helix</keyword>
<protein>
    <submittedName>
        <fullName evidence="3">DUF4349 domain-containing protein</fullName>
    </submittedName>
</protein>
<dbReference type="EMBL" id="CP137555">
    <property type="protein sequence ID" value="WOX05035.1"/>
    <property type="molecule type" value="Genomic_DNA"/>
</dbReference>
<accession>A0AAU0MWP4</accession>
<feature type="domain" description="DUF4349" evidence="2">
    <location>
        <begin position="24"/>
        <end position="230"/>
    </location>
</feature>
<evidence type="ECO:0000256" key="1">
    <source>
        <dbReference type="SAM" id="Phobius"/>
    </source>
</evidence>
<name>A0AAU0MWP4_9GAMM</name>
<evidence type="ECO:0000313" key="3">
    <source>
        <dbReference type="EMBL" id="WOX05035.1"/>
    </source>
</evidence>
<gene>
    <name evidence="3" type="ORF">R5R33_15000</name>
</gene>
<feature type="transmembrane region" description="Helical" evidence="1">
    <location>
        <begin position="212"/>
        <end position="234"/>
    </location>
</feature>
<organism evidence="3 4">
    <name type="scientific">Microbulbifer pacificus</name>
    <dbReference type="NCBI Taxonomy" id="407164"/>
    <lineage>
        <taxon>Bacteria</taxon>
        <taxon>Pseudomonadati</taxon>
        <taxon>Pseudomonadota</taxon>
        <taxon>Gammaproteobacteria</taxon>
        <taxon>Cellvibrionales</taxon>
        <taxon>Microbulbiferaceae</taxon>
        <taxon>Microbulbifer</taxon>
    </lineage>
</organism>
<dbReference type="AlphaFoldDB" id="A0AAU0MWP4"/>
<keyword evidence="4" id="KW-1185">Reference proteome</keyword>
<dbReference type="Proteomes" id="UP001302477">
    <property type="component" value="Chromosome"/>
</dbReference>
<dbReference type="InterPro" id="IPR025645">
    <property type="entry name" value="DUF4349"/>
</dbReference>
<proteinExistence type="predicted"/>
<reference evidence="3 4" key="1">
    <citation type="submission" date="2023-10" db="EMBL/GenBank/DDBJ databases">
        <title>Description of Microbulbifer bruguierae sp. nov., isolated from the sediments of mangrove plant Bruguiera sexangula and comparative genomic analyses of the genus Microbulbifer.</title>
        <authorList>
            <person name="Long M."/>
        </authorList>
    </citation>
    <scope>NUCLEOTIDE SEQUENCE [LARGE SCALE GENOMIC DNA]</scope>
    <source>
        <strain evidence="3 4">SPO729</strain>
    </source>
</reference>
<dbReference type="KEGG" id="mpaf:R5R33_15000"/>
<dbReference type="RefSeq" id="WP_318953509.1">
    <property type="nucleotide sequence ID" value="NZ_CP137555.1"/>
</dbReference>